<protein>
    <submittedName>
        <fullName evidence="2">Uncharacterized protein</fullName>
    </submittedName>
</protein>
<evidence type="ECO:0000313" key="1">
    <source>
        <dbReference type="EMBL" id="AJJ10060.1"/>
    </source>
</evidence>
<dbReference type="KEGG" id="yro:CH64_1469"/>
<dbReference type="Proteomes" id="UP000031914">
    <property type="component" value="Chromosome"/>
</dbReference>
<dbReference type="EMBL" id="CP009787">
    <property type="protein sequence ID" value="AJJ10060.1"/>
    <property type="molecule type" value="Genomic_DNA"/>
</dbReference>
<gene>
    <name evidence="1" type="ORF">CH64_1469</name>
    <name evidence="2" type="ORF">ERS008555_04008</name>
</gene>
<dbReference type="GeneID" id="45566791"/>
<evidence type="ECO:0000313" key="3">
    <source>
        <dbReference type="Proteomes" id="UP000031914"/>
    </source>
</evidence>
<dbReference type="OrthoDB" id="6460068at2"/>
<reference evidence="1 3" key="1">
    <citation type="journal article" date="2015" name="Genome Announc.">
        <title>Thirty-Two Complete Genome Assemblies of Nine Yersinia Species, Including Y. pestis, Y. pseudotuberculosis, and Y. enterocolitica.</title>
        <authorList>
            <person name="Johnson S.L."/>
            <person name="Daligault H.E."/>
            <person name="Davenport K.W."/>
            <person name="Jaissle J."/>
            <person name="Frey K.G."/>
            <person name="Ladner J.T."/>
            <person name="Broomall S.M."/>
            <person name="Bishop-Lilly K.A."/>
            <person name="Bruce D.C."/>
            <person name="Coyne S.R."/>
            <person name="Gibbons H.S."/>
            <person name="Lo C.C."/>
            <person name="Munk A.C."/>
            <person name="Rosenzweig C.N."/>
            <person name="Koroleva G.I."/>
            <person name="Palacios G.F."/>
            <person name="Redden C.L."/>
            <person name="Xu Y."/>
            <person name="Minogue T.D."/>
            <person name="Chain P.S."/>
        </authorList>
    </citation>
    <scope>NUCLEOTIDE SEQUENCE [LARGE SCALE GENOMIC DNA]</scope>
    <source>
        <strain evidence="1 3">YRA</strain>
    </source>
</reference>
<evidence type="ECO:0000313" key="2">
    <source>
        <dbReference type="EMBL" id="CQI97967.1"/>
    </source>
</evidence>
<accession>A0A0U1HYA4</accession>
<keyword evidence="3" id="KW-1185">Reference proteome</keyword>
<sequence>MTNKQTNLDLTEKQKEEIDIMALQRVRAMNSDEFFCNSIDQKVHSMEEHVRNYFQSRFTFHLNKEKSDK</sequence>
<dbReference type="RefSeq" id="WP_032817877.1">
    <property type="nucleotide sequence ID" value="NZ_CABIHO010000014.1"/>
</dbReference>
<evidence type="ECO:0000313" key="4">
    <source>
        <dbReference type="Proteomes" id="UP000042054"/>
    </source>
</evidence>
<dbReference type="AlphaFoldDB" id="A0A0U1HYA4"/>
<dbReference type="Proteomes" id="UP000042054">
    <property type="component" value="Unassembled WGS sequence"/>
</dbReference>
<dbReference type="EMBL" id="CTKE01000036">
    <property type="protein sequence ID" value="CQI97967.1"/>
    <property type="molecule type" value="Genomic_DNA"/>
</dbReference>
<name>A0A0U1HYA4_YERRO</name>
<proteinExistence type="predicted"/>
<organism evidence="2 4">
    <name type="scientific">Yersinia rohdei</name>
    <dbReference type="NCBI Taxonomy" id="29485"/>
    <lineage>
        <taxon>Bacteria</taxon>
        <taxon>Pseudomonadati</taxon>
        <taxon>Pseudomonadota</taxon>
        <taxon>Gammaproteobacteria</taxon>
        <taxon>Enterobacterales</taxon>
        <taxon>Yersiniaceae</taxon>
        <taxon>Yersinia</taxon>
    </lineage>
</organism>
<reference evidence="2 4" key="2">
    <citation type="submission" date="2015-03" db="EMBL/GenBank/DDBJ databases">
        <authorList>
            <person name="Murphy D."/>
        </authorList>
    </citation>
    <scope>NUCLEOTIDE SEQUENCE [LARGE SCALE GENOMIC DNA]</scope>
    <source>
        <strain evidence="2 4">68/02</strain>
    </source>
</reference>